<comment type="caution">
    <text evidence="2">The sequence shown here is derived from an EMBL/GenBank/DDBJ whole genome shotgun (WGS) entry which is preliminary data.</text>
</comment>
<sequence>MKRHPEAVALISKQQNETAEQLVAIRATADVWATIEMFRQQFQTRPNTLGHPEAVGLTSRQQNNVSRMSEKLILEFEKAAERFIAIRASRRPQKHSEARISMSRDLKTAAPTRKYAQQ</sequence>
<evidence type="ECO:0000313" key="2">
    <source>
        <dbReference type="EMBL" id="TKR65155.1"/>
    </source>
</evidence>
<gene>
    <name evidence="2" type="ORF">L596_025603</name>
</gene>
<reference evidence="2 3" key="1">
    <citation type="journal article" date="2015" name="Genome Biol.">
        <title>Comparative genomics of Steinernema reveals deeply conserved gene regulatory networks.</title>
        <authorList>
            <person name="Dillman A.R."/>
            <person name="Macchietto M."/>
            <person name="Porter C.F."/>
            <person name="Rogers A."/>
            <person name="Williams B."/>
            <person name="Antoshechkin I."/>
            <person name="Lee M.M."/>
            <person name="Goodwin Z."/>
            <person name="Lu X."/>
            <person name="Lewis E.E."/>
            <person name="Goodrich-Blair H."/>
            <person name="Stock S.P."/>
            <person name="Adams B.J."/>
            <person name="Sternberg P.W."/>
            <person name="Mortazavi A."/>
        </authorList>
    </citation>
    <scope>NUCLEOTIDE SEQUENCE [LARGE SCALE GENOMIC DNA]</scope>
    <source>
        <strain evidence="2 3">ALL</strain>
    </source>
</reference>
<evidence type="ECO:0000313" key="3">
    <source>
        <dbReference type="Proteomes" id="UP000298663"/>
    </source>
</evidence>
<accession>A0A4V5ZYV4</accession>
<keyword evidence="3" id="KW-1185">Reference proteome</keyword>
<feature type="compositionally biased region" description="Basic and acidic residues" evidence="1">
    <location>
        <begin position="94"/>
        <end position="107"/>
    </location>
</feature>
<protein>
    <submittedName>
        <fullName evidence="2">Uncharacterized protein</fullName>
    </submittedName>
</protein>
<name>A0A4V5ZYV4_STECR</name>
<reference evidence="2 3" key="2">
    <citation type="journal article" date="2019" name="G3 (Bethesda)">
        <title>Hybrid Assembly of the Genome of the Entomopathogenic Nematode Steinernema carpocapsae Identifies the X-Chromosome.</title>
        <authorList>
            <person name="Serra L."/>
            <person name="Macchietto M."/>
            <person name="Macias-Munoz A."/>
            <person name="McGill C.J."/>
            <person name="Rodriguez I.M."/>
            <person name="Rodriguez B."/>
            <person name="Murad R."/>
            <person name="Mortazavi A."/>
        </authorList>
    </citation>
    <scope>NUCLEOTIDE SEQUENCE [LARGE SCALE GENOMIC DNA]</scope>
    <source>
        <strain evidence="2 3">ALL</strain>
    </source>
</reference>
<proteinExistence type="predicted"/>
<dbReference type="Proteomes" id="UP000298663">
    <property type="component" value="Unassembled WGS sequence"/>
</dbReference>
<dbReference type="EMBL" id="AZBU02000009">
    <property type="protein sequence ID" value="TKR65155.1"/>
    <property type="molecule type" value="Genomic_DNA"/>
</dbReference>
<evidence type="ECO:0000256" key="1">
    <source>
        <dbReference type="SAM" id="MobiDB-lite"/>
    </source>
</evidence>
<organism evidence="2 3">
    <name type="scientific">Steinernema carpocapsae</name>
    <name type="common">Entomopathogenic nematode</name>
    <dbReference type="NCBI Taxonomy" id="34508"/>
    <lineage>
        <taxon>Eukaryota</taxon>
        <taxon>Metazoa</taxon>
        <taxon>Ecdysozoa</taxon>
        <taxon>Nematoda</taxon>
        <taxon>Chromadorea</taxon>
        <taxon>Rhabditida</taxon>
        <taxon>Tylenchina</taxon>
        <taxon>Panagrolaimomorpha</taxon>
        <taxon>Strongyloidoidea</taxon>
        <taxon>Steinernematidae</taxon>
        <taxon>Steinernema</taxon>
    </lineage>
</organism>
<dbReference type="AlphaFoldDB" id="A0A4V5ZYV4"/>
<feature type="region of interest" description="Disordered" evidence="1">
    <location>
        <begin position="89"/>
        <end position="118"/>
    </location>
</feature>